<keyword evidence="2" id="KW-1133">Transmembrane helix</keyword>
<evidence type="ECO:0000313" key="3">
    <source>
        <dbReference type="EMBL" id="PJE57762.1"/>
    </source>
</evidence>
<evidence type="ECO:0008006" key="5">
    <source>
        <dbReference type="Google" id="ProtNLM"/>
    </source>
</evidence>
<feature type="coiled-coil region" evidence="1">
    <location>
        <begin position="61"/>
        <end position="88"/>
    </location>
</feature>
<sequence length="120" mass="13427">MTVISLVQSNIIRSQFPVCSEKSQKIKANKAWVMVLVFAILVSGLFYLFQVNNITTKGYKITAFKKQINDLEDKNKALQISISDLKSINVLQIKSESFGMIKAQSVDYLALPQVNVTAAR</sequence>
<name>A0A2M8KCV5_9BACT</name>
<protein>
    <recommendedName>
        <fullName evidence="5">Cell division protein FtsL</fullName>
    </recommendedName>
</protein>
<evidence type="ECO:0000313" key="4">
    <source>
        <dbReference type="Proteomes" id="UP000231648"/>
    </source>
</evidence>
<comment type="caution">
    <text evidence="3">The sequence shown here is derived from an EMBL/GenBank/DDBJ whole genome shotgun (WGS) entry which is preliminary data.</text>
</comment>
<keyword evidence="2" id="KW-0812">Transmembrane</keyword>
<feature type="transmembrane region" description="Helical" evidence="2">
    <location>
        <begin position="31"/>
        <end position="49"/>
    </location>
</feature>
<evidence type="ECO:0000256" key="1">
    <source>
        <dbReference type="SAM" id="Coils"/>
    </source>
</evidence>
<keyword evidence="2" id="KW-0472">Membrane</keyword>
<keyword evidence="1" id="KW-0175">Coiled coil</keyword>
<dbReference type="AlphaFoldDB" id="A0A2M8KCV5"/>
<dbReference type="Proteomes" id="UP000231648">
    <property type="component" value="Unassembled WGS sequence"/>
</dbReference>
<evidence type="ECO:0000256" key="2">
    <source>
        <dbReference type="SAM" id="Phobius"/>
    </source>
</evidence>
<gene>
    <name evidence="3" type="ORF">COU82_00390</name>
</gene>
<dbReference type="EMBL" id="PFDX01000003">
    <property type="protein sequence ID" value="PJE57762.1"/>
    <property type="molecule type" value="Genomic_DNA"/>
</dbReference>
<accession>A0A2M8KCV5</accession>
<proteinExistence type="predicted"/>
<organism evidence="3 4">
    <name type="scientific">Candidatus Portnoybacteria bacterium CG10_big_fil_rev_8_21_14_0_10_38_18</name>
    <dbReference type="NCBI Taxonomy" id="1974813"/>
    <lineage>
        <taxon>Bacteria</taxon>
        <taxon>Candidatus Portnoyibacteriota</taxon>
    </lineage>
</organism>
<reference evidence="4" key="1">
    <citation type="submission" date="2017-09" db="EMBL/GenBank/DDBJ databases">
        <title>Depth-based differentiation of microbial function through sediment-hosted aquifers and enrichment of novel symbionts in the deep terrestrial subsurface.</title>
        <authorList>
            <person name="Probst A.J."/>
            <person name="Ladd B."/>
            <person name="Jarett J.K."/>
            <person name="Geller-Mcgrath D.E."/>
            <person name="Sieber C.M.K."/>
            <person name="Emerson J.B."/>
            <person name="Anantharaman K."/>
            <person name="Thomas B.C."/>
            <person name="Malmstrom R."/>
            <person name="Stieglmeier M."/>
            <person name="Klingl A."/>
            <person name="Woyke T."/>
            <person name="Ryan C.M."/>
            <person name="Banfield J.F."/>
        </authorList>
    </citation>
    <scope>NUCLEOTIDE SEQUENCE [LARGE SCALE GENOMIC DNA]</scope>
</reference>